<feature type="region of interest" description="Disordered" evidence="10">
    <location>
        <begin position="355"/>
        <end position="496"/>
    </location>
</feature>
<dbReference type="OrthoDB" id="515401at2759"/>
<evidence type="ECO:0000256" key="5">
    <source>
        <dbReference type="ARBA" id="ARBA00023015"/>
    </source>
</evidence>
<dbReference type="InterPro" id="IPR039355">
    <property type="entry name" value="Transcription_factor_GATA"/>
</dbReference>
<dbReference type="FunFam" id="3.30.50.10:FF:000007">
    <property type="entry name" value="Nitrogen regulatory AreA, N-terminal"/>
    <property type="match status" value="1"/>
</dbReference>
<dbReference type="SUPFAM" id="SSF57716">
    <property type="entry name" value="Glucocorticoid receptor-like (DNA-binding domain)"/>
    <property type="match status" value="1"/>
</dbReference>
<keyword evidence="13" id="KW-1185">Reference proteome</keyword>
<keyword evidence="7" id="KW-0539">Nucleus</keyword>
<evidence type="ECO:0000256" key="6">
    <source>
        <dbReference type="ARBA" id="ARBA00023163"/>
    </source>
</evidence>
<dbReference type="EMBL" id="PXOG01000091">
    <property type="protein sequence ID" value="RGP77574.1"/>
    <property type="molecule type" value="Genomic_DNA"/>
</dbReference>
<sequence length="496" mass="52799">MEEDGTQILAQAALDPISRPESTSTTASTSLPSHVLPGISALAAANAATDATAQLRASAAPSAAMYPTASPAATSGGSGSTMPTCHNCSTSTTPLWRRDEFGAVLCNACGLFLKLHGRARPISLKTDVIKSRNRVKTMRPDLANKKKVGLVLFDFALLADSDQQQQQQQQQAAQGFATTDANGFDTTGQAAAHAARRASHNKANGHDGADSPISRTGTPSMYAHGLSSFMVDDPYQSGFVATGEGRATSPMNGDRKMDAPQSQEQLIAQNSSLKTRVSELEVIIELFRGRLAQLEQQEATARNSQQVASVEQNQLRSELEAIRESEAQLRAQLDDSHRRENSLKRRLDELELELQAVHPIGSDPDERPAKRPRTVDEPSKTQSETDIEAAAEALLASDASRPNETTETARLVAAETSEVLQASEETKETHPAPATEDVPIDPDMPMMDDAPQSEENAKAPVNADVVDAPAATGASSEAAAPETATNEKSDFANHSD</sequence>
<feature type="region of interest" description="Disordered" evidence="10">
    <location>
        <begin position="166"/>
        <end position="219"/>
    </location>
</feature>
<feature type="compositionally biased region" description="Low complexity" evidence="10">
    <location>
        <begin position="388"/>
        <end position="400"/>
    </location>
</feature>
<dbReference type="GO" id="GO:0045944">
    <property type="term" value="P:positive regulation of transcription by RNA polymerase II"/>
    <property type="evidence" value="ECO:0007669"/>
    <property type="project" value="TreeGrafter"/>
</dbReference>
<dbReference type="STRING" id="694270.A0A395SYK8"/>
<evidence type="ECO:0000256" key="3">
    <source>
        <dbReference type="ARBA" id="ARBA00022771"/>
    </source>
</evidence>
<accession>A0A395SYK8</accession>
<dbReference type="GO" id="GO:0000978">
    <property type="term" value="F:RNA polymerase II cis-regulatory region sequence-specific DNA binding"/>
    <property type="evidence" value="ECO:0007669"/>
    <property type="project" value="TreeGrafter"/>
</dbReference>
<evidence type="ECO:0000259" key="11">
    <source>
        <dbReference type="PROSITE" id="PS50114"/>
    </source>
</evidence>
<dbReference type="Pfam" id="PF00320">
    <property type="entry name" value="GATA"/>
    <property type="match status" value="1"/>
</dbReference>
<feature type="compositionally biased region" description="Basic and acidic residues" evidence="10">
    <location>
        <begin position="485"/>
        <end position="496"/>
    </location>
</feature>
<feature type="compositionally biased region" description="Polar residues" evidence="10">
    <location>
        <begin position="176"/>
        <end position="189"/>
    </location>
</feature>
<dbReference type="CDD" id="cd00202">
    <property type="entry name" value="ZnF_GATA"/>
    <property type="match status" value="1"/>
</dbReference>
<evidence type="ECO:0000313" key="12">
    <source>
        <dbReference type="EMBL" id="RGP77574.1"/>
    </source>
</evidence>
<dbReference type="PANTHER" id="PTHR10071">
    <property type="entry name" value="TRANSCRIPTION FACTOR GATA FAMILY MEMBER"/>
    <property type="match status" value="1"/>
</dbReference>
<feature type="domain" description="GATA-type" evidence="11">
    <location>
        <begin position="85"/>
        <end position="132"/>
    </location>
</feature>
<evidence type="ECO:0000256" key="1">
    <source>
        <dbReference type="ARBA" id="ARBA00004123"/>
    </source>
</evidence>
<dbReference type="PRINTS" id="PR00619">
    <property type="entry name" value="GATAZNFINGER"/>
</dbReference>
<keyword evidence="4" id="KW-0862">Zinc</keyword>
<dbReference type="Gene3D" id="3.30.50.10">
    <property type="entry name" value="Erythroid Transcription Factor GATA-1, subunit A"/>
    <property type="match status" value="1"/>
</dbReference>
<feature type="compositionally biased region" description="Low complexity" evidence="10">
    <location>
        <begin position="458"/>
        <end position="484"/>
    </location>
</feature>
<keyword evidence="2" id="KW-0479">Metal-binding</keyword>
<feature type="region of interest" description="Disordered" evidence="10">
    <location>
        <begin position="12"/>
        <end position="31"/>
    </location>
</feature>
<comment type="caution">
    <text evidence="12">The sequence shown here is derived from an EMBL/GenBank/DDBJ whole genome shotgun (WGS) entry which is preliminary data.</text>
</comment>
<keyword evidence="3 8" id="KW-0863">Zinc-finger</keyword>
<gene>
    <name evidence="12" type="ORF">FLONG3_4359</name>
</gene>
<protein>
    <submittedName>
        <fullName evidence="12">Putative gata type zinc finger asd4</fullName>
    </submittedName>
</protein>
<evidence type="ECO:0000256" key="4">
    <source>
        <dbReference type="ARBA" id="ARBA00022833"/>
    </source>
</evidence>
<dbReference type="PROSITE" id="PS00344">
    <property type="entry name" value="GATA_ZN_FINGER_1"/>
    <property type="match status" value="1"/>
</dbReference>
<evidence type="ECO:0000313" key="13">
    <source>
        <dbReference type="Proteomes" id="UP000266234"/>
    </source>
</evidence>
<dbReference type="PANTHER" id="PTHR10071:SF338">
    <property type="entry name" value="GATA-TYPE DOMAIN-CONTAINING PROTEIN"/>
    <property type="match status" value="1"/>
</dbReference>
<proteinExistence type="predicted"/>
<dbReference type="GO" id="GO:0008270">
    <property type="term" value="F:zinc ion binding"/>
    <property type="evidence" value="ECO:0007669"/>
    <property type="project" value="UniProtKB-KW"/>
</dbReference>
<dbReference type="Pfam" id="PF25026">
    <property type="entry name" value="Asd-4"/>
    <property type="match status" value="1"/>
</dbReference>
<keyword evidence="5" id="KW-0805">Transcription regulation</keyword>
<feature type="compositionally biased region" description="Basic and acidic residues" evidence="10">
    <location>
        <begin position="364"/>
        <end position="379"/>
    </location>
</feature>
<dbReference type="AlphaFoldDB" id="A0A395SYK8"/>
<feature type="coiled-coil region" evidence="9">
    <location>
        <begin position="277"/>
        <end position="353"/>
    </location>
</feature>
<evidence type="ECO:0000256" key="8">
    <source>
        <dbReference type="PROSITE-ProRule" id="PRU00094"/>
    </source>
</evidence>
<dbReference type="GO" id="GO:0000981">
    <property type="term" value="F:DNA-binding transcription factor activity, RNA polymerase II-specific"/>
    <property type="evidence" value="ECO:0007669"/>
    <property type="project" value="TreeGrafter"/>
</dbReference>
<dbReference type="PROSITE" id="PS50114">
    <property type="entry name" value="GATA_ZN_FINGER_2"/>
    <property type="match status" value="1"/>
</dbReference>
<dbReference type="InterPro" id="IPR000679">
    <property type="entry name" value="Znf_GATA"/>
</dbReference>
<evidence type="ECO:0000256" key="9">
    <source>
        <dbReference type="SAM" id="Coils"/>
    </source>
</evidence>
<reference evidence="12 13" key="1">
    <citation type="journal article" date="2018" name="PLoS Pathog.">
        <title>Evolution of structural diversity of trichothecenes, a family of toxins produced by plant pathogenic and entomopathogenic fungi.</title>
        <authorList>
            <person name="Proctor R.H."/>
            <person name="McCormick S.P."/>
            <person name="Kim H.S."/>
            <person name="Cardoza R.E."/>
            <person name="Stanley A.M."/>
            <person name="Lindo L."/>
            <person name="Kelly A."/>
            <person name="Brown D.W."/>
            <person name="Lee T."/>
            <person name="Vaughan M.M."/>
            <person name="Alexander N.J."/>
            <person name="Busman M."/>
            <person name="Gutierrez S."/>
        </authorList>
    </citation>
    <scope>NUCLEOTIDE SEQUENCE [LARGE SCALE GENOMIC DNA]</scope>
    <source>
        <strain evidence="12 13">NRRL 20695</strain>
    </source>
</reference>
<dbReference type="InterPro" id="IPR013088">
    <property type="entry name" value="Znf_NHR/GATA"/>
</dbReference>
<name>A0A395SYK8_9HYPO</name>
<dbReference type="GO" id="GO:0000122">
    <property type="term" value="P:negative regulation of transcription by RNA polymerase II"/>
    <property type="evidence" value="ECO:0007669"/>
    <property type="project" value="TreeGrafter"/>
</dbReference>
<comment type="subcellular location">
    <subcellularLocation>
        <location evidence="1">Nucleus</location>
    </subcellularLocation>
</comment>
<evidence type="ECO:0000256" key="2">
    <source>
        <dbReference type="ARBA" id="ARBA00022723"/>
    </source>
</evidence>
<keyword evidence="6" id="KW-0804">Transcription</keyword>
<dbReference type="Proteomes" id="UP000266234">
    <property type="component" value="Unassembled WGS sequence"/>
</dbReference>
<keyword evidence="9" id="KW-0175">Coiled coil</keyword>
<dbReference type="InterPro" id="IPR056998">
    <property type="entry name" value="Asd-4/GZF3_helical"/>
</dbReference>
<dbReference type="SMART" id="SM00401">
    <property type="entry name" value="ZnF_GATA"/>
    <property type="match status" value="1"/>
</dbReference>
<evidence type="ECO:0000256" key="10">
    <source>
        <dbReference type="SAM" id="MobiDB-lite"/>
    </source>
</evidence>
<organism evidence="12 13">
    <name type="scientific">Fusarium longipes</name>
    <dbReference type="NCBI Taxonomy" id="694270"/>
    <lineage>
        <taxon>Eukaryota</taxon>
        <taxon>Fungi</taxon>
        <taxon>Dikarya</taxon>
        <taxon>Ascomycota</taxon>
        <taxon>Pezizomycotina</taxon>
        <taxon>Sordariomycetes</taxon>
        <taxon>Hypocreomycetidae</taxon>
        <taxon>Hypocreales</taxon>
        <taxon>Nectriaceae</taxon>
        <taxon>Fusarium</taxon>
    </lineage>
</organism>
<evidence type="ECO:0000256" key="7">
    <source>
        <dbReference type="ARBA" id="ARBA00023242"/>
    </source>
</evidence>
<dbReference type="GO" id="GO:0005634">
    <property type="term" value="C:nucleus"/>
    <property type="evidence" value="ECO:0007669"/>
    <property type="project" value="UniProtKB-SubCell"/>
</dbReference>